<keyword evidence="4" id="KW-1185">Reference proteome</keyword>
<dbReference type="Pfam" id="PF08530">
    <property type="entry name" value="PepX_C"/>
    <property type="match status" value="1"/>
</dbReference>
<dbReference type="PANTHER" id="PTHR43056">
    <property type="entry name" value="PEPTIDASE S9 PROLYL OLIGOPEPTIDASE"/>
    <property type="match status" value="1"/>
</dbReference>
<dbReference type="Gene3D" id="1.10.3020.20">
    <property type="match status" value="1"/>
</dbReference>
<evidence type="ECO:0000313" key="4">
    <source>
        <dbReference type="Proteomes" id="UP001358417"/>
    </source>
</evidence>
<dbReference type="InterPro" id="IPR000383">
    <property type="entry name" value="Xaa-Pro-like_dom"/>
</dbReference>
<dbReference type="AlphaFoldDB" id="A0AAV9N0W3"/>
<name>A0AAV9N0W3_9EURO</name>
<keyword evidence="1" id="KW-0378">Hydrolase</keyword>
<reference evidence="3 4" key="1">
    <citation type="submission" date="2023-08" db="EMBL/GenBank/DDBJ databases">
        <title>Black Yeasts Isolated from many extreme environments.</title>
        <authorList>
            <person name="Coleine C."/>
            <person name="Stajich J.E."/>
            <person name="Selbmann L."/>
        </authorList>
    </citation>
    <scope>NUCLEOTIDE SEQUENCE [LARGE SCALE GENOMIC DNA]</scope>
    <source>
        <strain evidence="3 4">CCFEE 5792</strain>
    </source>
</reference>
<dbReference type="Gene3D" id="2.60.120.260">
    <property type="entry name" value="Galactose-binding domain-like"/>
    <property type="match status" value="1"/>
</dbReference>
<accession>A0AAV9N0W3</accession>
<proteinExistence type="predicted"/>
<evidence type="ECO:0000256" key="1">
    <source>
        <dbReference type="ARBA" id="ARBA00022801"/>
    </source>
</evidence>
<dbReference type="Pfam" id="PF02129">
    <property type="entry name" value="Peptidase_S15"/>
    <property type="match status" value="1"/>
</dbReference>
<dbReference type="InterPro" id="IPR008979">
    <property type="entry name" value="Galactose-bd-like_sf"/>
</dbReference>
<dbReference type="GeneID" id="89974490"/>
<protein>
    <recommendedName>
        <fullName evidence="2">Xaa-Pro dipeptidyl-peptidase C-terminal domain-containing protein</fullName>
    </recommendedName>
</protein>
<comment type="caution">
    <text evidence="3">The sequence shown here is derived from an EMBL/GenBank/DDBJ whole genome shotgun (WGS) entry which is preliminary data.</text>
</comment>
<dbReference type="SMART" id="SM00939">
    <property type="entry name" value="PepX_C"/>
    <property type="match status" value="1"/>
</dbReference>
<dbReference type="SUPFAM" id="SSF49785">
    <property type="entry name" value="Galactose-binding domain-like"/>
    <property type="match status" value="1"/>
</dbReference>
<dbReference type="Proteomes" id="UP001358417">
    <property type="component" value="Unassembled WGS sequence"/>
</dbReference>
<dbReference type="InterPro" id="IPR029058">
    <property type="entry name" value="AB_hydrolase_fold"/>
</dbReference>
<dbReference type="PANTHER" id="PTHR43056:SF10">
    <property type="entry name" value="COCE_NOND FAMILY, PUTATIVE (AFU_ORTHOLOGUE AFUA_7G00600)-RELATED"/>
    <property type="match status" value="1"/>
</dbReference>
<sequence>MPLEIKTLHAVDAESFDYIFERDVDIPLRTAKPNIANDPLLVRANVYRPKAEGKYPVICTYGPYGKDIHYEVFHSASFGDVNPKHKSAHSAWETPDPGFWTANGYVVVRADERGAGNSPGKLDSMSQATGDGFFDVVEWAAEQPWSSGKVGLLGISYYAGTQWRVAARKPKGLAAIIPWEGMSDYYRDRVRQGGILSNRFIKWWYERQVGSNQYGLGGRTERNWGTESLEGVLNEDELKANRADQAEDTAKWKFRDEDYYLSKDFDLADIEIPVLSAANWGGIHLHLRGNVLGYMGVSSKFKYLRFLTGRHDIPFYYDEEVAEQKSFLDAFLKGQDDRGWSVPGKVPPVSLCLRKGNPGYNDAAAELRAFPRRAELEWPIARTNKQKYHLSAEKTLTIAASDIGQGTLSYTALKGNIVFKTASFTEETEITGHPVLRLSVSLRELDGSTPSELDIFVTLRHYDTNGQESESRPRLKSIDLVLTKISVFYTGAVGDPCPVVRGWLRLSLRKLSQVESTLSKIIPVRDYLSTDVQPVEVGKVYTEDIELWPTNVVVLPGETLALEISSGDSEGVSLFEHNHPDDRNEARLKGLNDIHIGPDFENYLELPIIPPE</sequence>
<dbReference type="NCBIfam" id="TIGR00976">
    <property type="entry name" value="CocE_NonD"/>
    <property type="match status" value="1"/>
</dbReference>
<dbReference type="InterPro" id="IPR050585">
    <property type="entry name" value="Xaa-Pro_dipeptidyl-ppase/CocE"/>
</dbReference>
<dbReference type="SUPFAM" id="SSF53474">
    <property type="entry name" value="alpha/beta-Hydrolases"/>
    <property type="match status" value="1"/>
</dbReference>
<dbReference type="Gene3D" id="3.40.50.1820">
    <property type="entry name" value="alpha/beta hydrolase"/>
    <property type="match status" value="1"/>
</dbReference>
<organism evidence="3 4">
    <name type="scientific">Exophiala bonariae</name>
    <dbReference type="NCBI Taxonomy" id="1690606"/>
    <lineage>
        <taxon>Eukaryota</taxon>
        <taxon>Fungi</taxon>
        <taxon>Dikarya</taxon>
        <taxon>Ascomycota</taxon>
        <taxon>Pezizomycotina</taxon>
        <taxon>Eurotiomycetes</taxon>
        <taxon>Chaetothyriomycetidae</taxon>
        <taxon>Chaetothyriales</taxon>
        <taxon>Herpotrichiellaceae</taxon>
        <taxon>Exophiala</taxon>
    </lineage>
</organism>
<dbReference type="InterPro" id="IPR013736">
    <property type="entry name" value="Xaa-Pro_dipept_C"/>
</dbReference>
<evidence type="ECO:0000313" key="3">
    <source>
        <dbReference type="EMBL" id="KAK5047653.1"/>
    </source>
</evidence>
<dbReference type="GO" id="GO:0008239">
    <property type="term" value="F:dipeptidyl-peptidase activity"/>
    <property type="evidence" value="ECO:0007669"/>
    <property type="project" value="InterPro"/>
</dbReference>
<feature type="domain" description="Xaa-Pro dipeptidyl-peptidase C-terminal" evidence="2">
    <location>
        <begin position="325"/>
        <end position="605"/>
    </location>
</feature>
<gene>
    <name evidence="3" type="ORF">LTR84_006318</name>
</gene>
<dbReference type="RefSeq" id="XP_064703180.1">
    <property type="nucleotide sequence ID" value="XM_064849879.1"/>
</dbReference>
<dbReference type="EMBL" id="JAVRRD010000024">
    <property type="protein sequence ID" value="KAK5047653.1"/>
    <property type="molecule type" value="Genomic_DNA"/>
</dbReference>
<evidence type="ECO:0000259" key="2">
    <source>
        <dbReference type="SMART" id="SM00939"/>
    </source>
</evidence>
<dbReference type="InterPro" id="IPR005674">
    <property type="entry name" value="CocE/Ser_esterase"/>
</dbReference>